<evidence type="ECO:0000313" key="5">
    <source>
        <dbReference type="Proteomes" id="UP000094455"/>
    </source>
</evidence>
<dbReference type="Proteomes" id="UP000094455">
    <property type="component" value="Unassembled WGS sequence"/>
</dbReference>
<keyword evidence="2" id="KW-0274">FAD</keyword>
<dbReference type="Pfam" id="PF00743">
    <property type="entry name" value="FMO-like"/>
    <property type="match status" value="1"/>
</dbReference>
<protein>
    <submittedName>
        <fullName evidence="4">Uncharacterized protein</fullName>
    </submittedName>
</protein>
<proteinExistence type="predicted"/>
<reference evidence="4 5" key="1">
    <citation type="journal article" date="2016" name="Proc. Natl. Acad. Sci. U.S.A.">
        <title>Comparative genomics of biotechnologically important yeasts.</title>
        <authorList>
            <person name="Riley R."/>
            <person name="Haridas S."/>
            <person name="Wolfe K.H."/>
            <person name="Lopes M.R."/>
            <person name="Hittinger C.T."/>
            <person name="Goeker M."/>
            <person name="Salamov A.A."/>
            <person name="Wisecaver J.H."/>
            <person name="Long T.M."/>
            <person name="Calvey C.H."/>
            <person name="Aerts A.L."/>
            <person name="Barry K.W."/>
            <person name="Choi C."/>
            <person name="Clum A."/>
            <person name="Coughlan A.Y."/>
            <person name="Deshpande S."/>
            <person name="Douglass A.P."/>
            <person name="Hanson S.J."/>
            <person name="Klenk H.-P."/>
            <person name="LaButti K.M."/>
            <person name="Lapidus A."/>
            <person name="Lindquist E.A."/>
            <person name="Lipzen A.M."/>
            <person name="Meier-Kolthoff J.P."/>
            <person name="Ohm R.A."/>
            <person name="Otillar R.P."/>
            <person name="Pangilinan J.L."/>
            <person name="Peng Y."/>
            <person name="Rokas A."/>
            <person name="Rosa C.A."/>
            <person name="Scheuner C."/>
            <person name="Sibirny A.A."/>
            <person name="Slot J.C."/>
            <person name="Stielow J.B."/>
            <person name="Sun H."/>
            <person name="Kurtzman C.P."/>
            <person name="Blackwell M."/>
            <person name="Grigoriev I.V."/>
            <person name="Jeffries T.W."/>
        </authorList>
    </citation>
    <scope>NUCLEOTIDE SEQUENCE [LARGE SCALE GENOMIC DNA]</scope>
    <source>
        <strain evidence="4 5">NRRL Y-2026</strain>
    </source>
</reference>
<dbReference type="RefSeq" id="XP_019019228.1">
    <property type="nucleotide sequence ID" value="XM_019159742.1"/>
</dbReference>
<gene>
    <name evidence="4" type="ORF">PICMEDRAFT_11037</name>
</gene>
<dbReference type="GO" id="GO:0004499">
    <property type="term" value="F:N,N-dimethylaniline monooxygenase activity"/>
    <property type="evidence" value="ECO:0007669"/>
    <property type="project" value="InterPro"/>
</dbReference>
<sequence>MDEILADEKVAIHICPRIKKFTEDGVEITDGQKGENFDKILFATEYHMWYPFLNIPENEGMTSRTTLTQNYAHTEVVNVYLYTFSVGEPTLSHIGIPQNPLFFLTAEVNAIALAGLWYGYKHLPPTAEQIEWCSRRLRGKNRSFELFDETSIRPYYSKLYELAPADKVDLQQILRSDEIAKAKNVLKKLFYAFASRELK</sequence>
<dbReference type="EMBL" id="KV454002">
    <property type="protein sequence ID" value="ODQ48115.1"/>
    <property type="molecule type" value="Genomic_DNA"/>
</dbReference>
<evidence type="ECO:0000256" key="3">
    <source>
        <dbReference type="ARBA" id="ARBA00023002"/>
    </source>
</evidence>
<dbReference type="InterPro" id="IPR020946">
    <property type="entry name" value="Flavin_mOase-like"/>
</dbReference>
<accession>A0A1E3NPX6</accession>
<dbReference type="STRING" id="763406.A0A1E3NPX6"/>
<keyword evidence="1" id="KW-0285">Flavoprotein</keyword>
<keyword evidence="5" id="KW-1185">Reference proteome</keyword>
<keyword evidence="3" id="KW-0560">Oxidoreductase</keyword>
<organism evidence="4 5">
    <name type="scientific">Pichia membranifaciens NRRL Y-2026</name>
    <dbReference type="NCBI Taxonomy" id="763406"/>
    <lineage>
        <taxon>Eukaryota</taxon>
        <taxon>Fungi</taxon>
        <taxon>Dikarya</taxon>
        <taxon>Ascomycota</taxon>
        <taxon>Saccharomycotina</taxon>
        <taxon>Pichiomycetes</taxon>
        <taxon>Pichiales</taxon>
        <taxon>Pichiaceae</taxon>
        <taxon>Pichia</taxon>
    </lineage>
</organism>
<dbReference type="GO" id="GO:0050661">
    <property type="term" value="F:NADP binding"/>
    <property type="evidence" value="ECO:0007669"/>
    <property type="project" value="InterPro"/>
</dbReference>
<name>A0A1E3NPX6_9ASCO</name>
<evidence type="ECO:0000256" key="1">
    <source>
        <dbReference type="ARBA" id="ARBA00022630"/>
    </source>
</evidence>
<dbReference type="GeneID" id="30176429"/>
<evidence type="ECO:0000313" key="4">
    <source>
        <dbReference type="EMBL" id="ODQ48115.1"/>
    </source>
</evidence>
<dbReference type="InterPro" id="IPR036188">
    <property type="entry name" value="FAD/NAD-bd_sf"/>
</dbReference>
<dbReference type="Gene3D" id="3.50.50.60">
    <property type="entry name" value="FAD/NAD(P)-binding domain"/>
    <property type="match status" value="2"/>
</dbReference>
<evidence type="ECO:0000256" key="2">
    <source>
        <dbReference type="ARBA" id="ARBA00022827"/>
    </source>
</evidence>
<dbReference type="AlphaFoldDB" id="A0A1E3NPX6"/>
<dbReference type="OrthoDB" id="66881at2759"/>
<dbReference type="GO" id="GO:0050660">
    <property type="term" value="F:flavin adenine dinucleotide binding"/>
    <property type="evidence" value="ECO:0007669"/>
    <property type="project" value="InterPro"/>
</dbReference>